<evidence type="ECO:0000256" key="1">
    <source>
        <dbReference type="SAM" id="SignalP"/>
    </source>
</evidence>
<keyword evidence="3" id="KW-1185">Reference proteome</keyword>
<dbReference type="AlphaFoldDB" id="A0A1Z4LV43"/>
<keyword evidence="1" id="KW-0732">Signal</keyword>
<gene>
    <name evidence="2" type="ORF">NIES267_46130</name>
</gene>
<evidence type="ECO:0000313" key="2">
    <source>
        <dbReference type="EMBL" id="BAY85115.1"/>
    </source>
</evidence>
<organism evidence="2 3">
    <name type="scientific">Calothrix parasitica NIES-267</name>
    <dbReference type="NCBI Taxonomy" id="1973488"/>
    <lineage>
        <taxon>Bacteria</taxon>
        <taxon>Bacillati</taxon>
        <taxon>Cyanobacteriota</taxon>
        <taxon>Cyanophyceae</taxon>
        <taxon>Nostocales</taxon>
        <taxon>Calotrichaceae</taxon>
        <taxon>Calothrix</taxon>
    </lineage>
</organism>
<feature type="chain" id="PRO_5013097192" evidence="1">
    <location>
        <begin position="28"/>
        <end position="189"/>
    </location>
</feature>
<protein>
    <submittedName>
        <fullName evidence="2">Uncharacterized protein</fullName>
    </submittedName>
</protein>
<evidence type="ECO:0000313" key="3">
    <source>
        <dbReference type="Proteomes" id="UP000218418"/>
    </source>
</evidence>
<dbReference type="EMBL" id="AP018227">
    <property type="protein sequence ID" value="BAY85115.1"/>
    <property type="molecule type" value="Genomic_DNA"/>
</dbReference>
<proteinExistence type="predicted"/>
<dbReference type="Proteomes" id="UP000218418">
    <property type="component" value="Chromosome"/>
</dbReference>
<feature type="signal peptide" evidence="1">
    <location>
        <begin position="1"/>
        <end position="27"/>
    </location>
</feature>
<sequence length="189" mass="21102">MSSKRKFKCCLAIVVAFLGLSQSQLLAQTAPTEINQISPSEFDLKLNKPDLFSNGRQTGTVNNSQALYEPLGVQQLNQADVIRTIEWQMRVQREELKDINNPEASYEIKANNDVTEDNFSRGRSRYNTIPVDVETSEIETLPDGNETETVIVKGISTLKFDVSRFPRAGIYGGKLLICLKNRSDGCIGQ</sequence>
<accession>A0A1Z4LV43</accession>
<reference evidence="2 3" key="1">
    <citation type="submission" date="2017-06" db="EMBL/GenBank/DDBJ databases">
        <title>Genome sequencing of cyanobaciteial culture collection at National Institute for Environmental Studies (NIES).</title>
        <authorList>
            <person name="Hirose Y."/>
            <person name="Shimura Y."/>
            <person name="Fujisawa T."/>
            <person name="Nakamura Y."/>
            <person name="Kawachi M."/>
        </authorList>
    </citation>
    <scope>NUCLEOTIDE SEQUENCE [LARGE SCALE GENOMIC DNA]</scope>
    <source>
        <strain evidence="2 3">NIES-267</strain>
    </source>
</reference>
<name>A0A1Z4LV43_9CYAN</name>